<evidence type="ECO:0000256" key="7">
    <source>
        <dbReference type="ARBA" id="ARBA00022777"/>
    </source>
</evidence>
<dbReference type="PRINTS" id="PR00344">
    <property type="entry name" value="BCTRLSENSOR"/>
</dbReference>
<dbReference type="InterPro" id="IPR005467">
    <property type="entry name" value="His_kinase_dom"/>
</dbReference>
<reference evidence="12" key="1">
    <citation type="journal article" date="2024" name="Antonie Van Leeuwenhoek">
        <title>Bradyrhizobium ontarionense sp. nov., a novel bacterial symbiont isolated from Aeschynomene indica (Indian jointvetch), harbours photosynthesis, nitrogen fixation and nitrous oxide (N2O) reductase genes.</title>
        <authorList>
            <person name="Bromfield E.S.P."/>
            <person name="Cloutier S."/>
        </authorList>
    </citation>
    <scope>NUCLEOTIDE SEQUENCE</scope>
    <source>
        <strain evidence="12">A19</strain>
    </source>
</reference>
<dbReference type="Gene3D" id="3.30.565.10">
    <property type="entry name" value="Histidine kinase-like ATPase, C-terminal domain"/>
    <property type="match status" value="1"/>
</dbReference>
<keyword evidence="6 10" id="KW-0812">Transmembrane</keyword>
<dbReference type="Gene3D" id="1.10.287.130">
    <property type="match status" value="1"/>
</dbReference>
<evidence type="ECO:0000256" key="3">
    <source>
        <dbReference type="ARBA" id="ARBA00012438"/>
    </source>
</evidence>
<dbReference type="GO" id="GO:0016301">
    <property type="term" value="F:kinase activity"/>
    <property type="evidence" value="ECO:0007669"/>
    <property type="project" value="UniProtKB-KW"/>
</dbReference>
<name>A0ABY3RHE3_9BRAD</name>
<dbReference type="SMART" id="SM00387">
    <property type="entry name" value="HATPase_c"/>
    <property type="match status" value="1"/>
</dbReference>
<sequence>MKSIARTFTLSLGLAATAIFLATITITVWQSQLREYDPVVCRVAAGILYDAAVVDPGHALTIRPTRRVEELKSFSPNLWYVVSYEKLITEFGGDRRPALPFSLPYGGPIGFSVLNTLDQNATFCLAVINWGPSDLVMMVGGAQVHFGQMLWSFVGRNVFPLSLGAFAFALMVIIGAWLSGRFVARGIDRVTRRALAIDPSAPQGSIALDEVPIELKPLVEALNRAFDEINAYIKMQRRFLGNAAHQLRTPLTLLRARIEDVAEPRLRSALVRDMRRLTSLVSAMLDLARLQNHAIEKRPIDLAELARDALADFGPSALDADIELSLEHAEEDGTVVQGVEAAVRSALANLVGNALIHAGGAKRVTATLGRGSVSISDDGAGFSPGYERSFIEPFQTGNATQGGAGLGLSIVHEIMAAHGGAFVITSTPGGGTTATLRFVEAAAATPDDNKSGHVATYMP</sequence>
<organism evidence="12 13">
    <name type="scientific">Bradyrhizobium ontarionense</name>
    <dbReference type="NCBI Taxonomy" id="2898149"/>
    <lineage>
        <taxon>Bacteria</taxon>
        <taxon>Pseudomonadati</taxon>
        <taxon>Pseudomonadota</taxon>
        <taxon>Alphaproteobacteria</taxon>
        <taxon>Hyphomicrobiales</taxon>
        <taxon>Nitrobacteraceae</taxon>
        <taxon>Bradyrhizobium</taxon>
    </lineage>
</organism>
<proteinExistence type="predicted"/>
<evidence type="ECO:0000256" key="5">
    <source>
        <dbReference type="ARBA" id="ARBA00022679"/>
    </source>
</evidence>
<dbReference type="Proteomes" id="UP001431010">
    <property type="component" value="Chromosome"/>
</dbReference>
<evidence type="ECO:0000313" key="13">
    <source>
        <dbReference type="Proteomes" id="UP001431010"/>
    </source>
</evidence>
<evidence type="ECO:0000256" key="8">
    <source>
        <dbReference type="ARBA" id="ARBA00022989"/>
    </source>
</evidence>
<evidence type="ECO:0000256" key="9">
    <source>
        <dbReference type="ARBA" id="ARBA00023136"/>
    </source>
</evidence>
<feature type="domain" description="Histidine kinase" evidence="11">
    <location>
        <begin position="242"/>
        <end position="442"/>
    </location>
</feature>
<keyword evidence="4" id="KW-0597">Phosphoprotein</keyword>
<evidence type="ECO:0000313" key="12">
    <source>
        <dbReference type="EMBL" id="UFZ06236.1"/>
    </source>
</evidence>
<dbReference type="InterPro" id="IPR004358">
    <property type="entry name" value="Sig_transdc_His_kin-like_C"/>
</dbReference>
<dbReference type="SMART" id="SM00388">
    <property type="entry name" value="HisKA"/>
    <property type="match status" value="1"/>
</dbReference>
<accession>A0ABY3RHE3</accession>
<evidence type="ECO:0000256" key="6">
    <source>
        <dbReference type="ARBA" id="ARBA00022692"/>
    </source>
</evidence>
<dbReference type="InterPro" id="IPR003594">
    <property type="entry name" value="HATPase_dom"/>
</dbReference>
<keyword evidence="7 12" id="KW-0418">Kinase</keyword>
<dbReference type="InterPro" id="IPR036890">
    <property type="entry name" value="HATPase_C_sf"/>
</dbReference>
<dbReference type="Pfam" id="PF02518">
    <property type="entry name" value="HATPase_c"/>
    <property type="match status" value="1"/>
</dbReference>
<keyword evidence="5" id="KW-0808">Transferase</keyword>
<keyword evidence="8 10" id="KW-1133">Transmembrane helix</keyword>
<dbReference type="InterPro" id="IPR036097">
    <property type="entry name" value="HisK_dim/P_sf"/>
</dbReference>
<dbReference type="SUPFAM" id="SSF55874">
    <property type="entry name" value="ATPase domain of HSP90 chaperone/DNA topoisomerase II/histidine kinase"/>
    <property type="match status" value="1"/>
</dbReference>
<keyword evidence="9 10" id="KW-0472">Membrane</keyword>
<dbReference type="InterPro" id="IPR003661">
    <property type="entry name" value="HisK_dim/P_dom"/>
</dbReference>
<dbReference type="SUPFAM" id="SSF47384">
    <property type="entry name" value="Homodimeric domain of signal transducing histidine kinase"/>
    <property type="match status" value="1"/>
</dbReference>
<gene>
    <name evidence="12" type="ORF">LQG66_08040</name>
</gene>
<dbReference type="PANTHER" id="PTHR45436:SF5">
    <property type="entry name" value="SENSOR HISTIDINE KINASE TRCS"/>
    <property type="match status" value="1"/>
</dbReference>
<protein>
    <recommendedName>
        <fullName evidence="3">histidine kinase</fullName>
        <ecNumber evidence="3">2.7.13.3</ecNumber>
    </recommendedName>
</protein>
<evidence type="ECO:0000256" key="10">
    <source>
        <dbReference type="SAM" id="Phobius"/>
    </source>
</evidence>
<comment type="catalytic activity">
    <reaction evidence="1">
        <text>ATP + protein L-histidine = ADP + protein N-phospho-L-histidine.</text>
        <dbReference type="EC" id="2.7.13.3"/>
    </reaction>
</comment>
<evidence type="ECO:0000256" key="2">
    <source>
        <dbReference type="ARBA" id="ARBA00004370"/>
    </source>
</evidence>
<dbReference type="Pfam" id="PF00512">
    <property type="entry name" value="HisKA"/>
    <property type="match status" value="1"/>
</dbReference>
<dbReference type="CDD" id="cd00075">
    <property type="entry name" value="HATPase"/>
    <property type="match status" value="1"/>
</dbReference>
<dbReference type="PROSITE" id="PS50109">
    <property type="entry name" value="HIS_KIN"/>
    <property type="match status" value="1"/>
</dbReference>
<feature type="transmembrane region" description="Helical" evidence="10">
    <location>
        <begin position="158"/>
        <end position="179"/>
    </location>
</feature>
<keyword evidence="13" id="KW-1185">Reference proteome</keyword>
<comment type="subcellular location">
    <subcellularLocation>
        <location evidence="2">Membrane</location>
    </subcellularLocation>
</comment>
<dbReference type="EMBL" id="CP088156">
    <property type="protein sequence ID" value="UFZ06236.1"/>
    <property type="molecule type" value="Genomic_DNA"/>
</dbReference>
<evidence type="ECO:0000256" key="4">
    <source>
        <dbReference type="ARBA" id="ARBA00022553"/>
    </source>
</evidence>
<dbReference type="CDD" id="cd00082">
    <property type="entry name" value="HisKA"/>
    <property type="match status" value="1"/>
</dbReference>
<dbReference type="RefSeq" id="WP_231325168.1">
    <property type="nucleotide sequence ID" value="NZ_CP088156.1"/>
</dbReference>
<dbReference type="EC" id="2.7.13.3" evidence="3"/>
<evidence type="ECO:0000256" key="1">
    <source>
        <dbReference type="ARBA" id="ARBA00000085"/>
    </source>
</evidence>
<dbReference type="InterPro" id="IPR050428">
    <property type="entry name" value="TCS_sensor_his_kinase"/>
</dbReference>
<evidence type="ECO:0000259" key="11">
    <source>
        <dbReference type="PROSITE" id="PS50109"/>
    </source>
</evidence>
<feature type="transmembrane region" description="Helical" evidence="10">
    <location>
        <begin position="7"/>
        <end position="29"/>
    </location>
</feature>
<dbReference type="PANTHER" id="PTHR45436">
    <property type="entry name" value="SENSOR HISTIDINE KINASE YKOH"/>
    <property type="match status" value="1"/>
</dbReference>